<dbReference type="EMBL" id="ML976977">
    <property type="protein sequence ID" value="KAF1963563.1"/>
    <property type="molecule type" value="Genomic_DNA"/>
</dbReference>
<dbReference type="OrthoDB" id="17255at2759"/>
<keyword evidence="1" id="KW-1133">Transmembrane helix</keyword>
<evidence type="ECO:0000259" key="2">
    <source>
        <dbReference type="PROSITE" id="PS51340"/>
    </source>
</evidence>
<gene>
    <name evidence="3" type="ORF">CC80DRAFT_433249</name>
</gene>
<feature type="domain" description="MOSC" evidence="2">
    <location>
        <begin position="186"/>
        <end position="343"/>
    </location>
</feature>
<dbReference type="InterPro" id="IPR005303">
    <property type="entry name" value="MOCOS_middle"/>
</dbReference>
<keyword evidence="1" id="KW-0472">Membrane</keyword>
<feature type="transmembrane region" description="Helical" evidence="1">
    <location>
        <begin position="6"/>
        <end position="24"/>
    </location>
</feature>
<evidence type="ECO:0000256" key="1">
    <source>
        <dbReference type="SAM" id="Phobius"/>
    </source>
</evidence>
<evidence type="ECO:0000313" key="3">
    <source>
        <dbReference type="EMBL" id="KAF1963563.1"/>
    </source>
</evidence>
<dbReference type="InterPro" id="IPR005302">
    <property type="entry name" value="MoCF_Sase_C"/>
</dbReference>
<dbReference type="GO" id="GO:0030151">
    <property type="term" value="F:molybdenum ion binding"/>
    <property type="evidence" value="ECO:0007669"/>
    <property type="project" value="InterPro"/>
</dbReference>
<dbReference type="GO" id="GO:0030170">
    <property type="term" value="F:pyridoxal phosphate binding"/>
    <property type="evidence" value="ECO:0007669"/>
    <property type="project" value="InterPro"/>
</dbReference>
<evidence type="ECO:0000313" key="4">
    <source>
        <dbReference type="Proteomes" id="UP000800035"/>
    </source>
</evidence>
<dbReference type="SUPFAM" id="SSF141673">
    <property type="entry name" value="MOSC N-terminal domain-like"/>
    <property type="match status" value="1"/>
</dbReference>
<dbReference type="PANTHER" id="PTHR14237">
    <property type="entry name" value="MOLYBDOPTERIN COFACTOR SULFURASE MOSC"/>
    <property type="match status" value="1"/>
</dbReference>
<dbReference type="PROSITE" id="PS51340">
    <property type="entry name" value="MOSC"/>
    <property type="match status" value="1"/>
</dbReference>
<dbReference type="PANTHER" id="PTHR14237:SF34">
    <property type="entry name" value="MOSC DOMAIN PROTEIN (AFU_ORTHOLOGUE AFUA_2G07820)"/>
    <property type="match status" value="1"/>
</dbReference>
<protein>
    <submittedName>
        <fullName evidence="3">MOSC-domain-containing protein</fullName>
    </submittedName>
</protein>
<keyword evidence="4" id="KW-1185">Reference proteome</keyword>
<dbReference type="Pfam" id="PF03473">
    <property type="entry name" value="MOSC"/>
    <property type="match status" value="1"/>
</dbReference>
<dbReference type="GO" id="GO:0003824">
    <property type="term" value="F:catalytic activity"/>
    <property type="evidence" value="ECO:0007669"/>
    <property type="project" value="InterPro"/>
</dbReference>
<dbReference type="Pfam" id="PF03476">
    <property type="entry name" value="MOSC_N"/>
    <property type="match status" value="1"/>
</dbReference>
<sequence>MSTSQNQLYLTGAGVAVLLLYYLYNSVQASPKRKPMKISEIYIYPIKSLRATQPTSALATKHGFKHDRTFMLLQVTPEGHKNMAVSRYPEMTRFFPSIDLDAGTITITYKPTDPAKEPRSLKVPLQPDTEKLEPLNIDMHTSPTTGFKMQEKYNKWFSECFGYDVIFVYLGENKRDVLFKDMVSSSPIGSSWIPSLRPSVPAAQAITFADCAPYLVVSKTSLADVSSRLPAGEDMDVTKFRPNIVVEGAGEAWEEDYWRRVRIGHGGAEIVMLHNCVRCASVNIDYETGKPGTGESGKVLKKLQKDRRVDVGAKWSPVFGRYSFWTAKTPPQELRVGDEVRVVEVQKERSVFSWPGLS</sequence>
<accession>A0A6A5UEC5</accession>
<proteinExistence type="predicted"/>
<dbReference type="AlphaFoldDB" id="A0A6A5UEC5"/>
<dbReference type="Proteomes" id="UP000800035">
    <property type="component" value="Unassembled WGS sequence"/>
</dbReference>
<organism evidence="3 4">
    <name type="scientific">Byssothecium circinans</name>
    <dbReference type="NCBI Taxonomy" id="147558"/>
    <lineage>
        <taxon>Eukaryota</taxon>
        <taxon>Fungi</taxon>
        <taxon>Dikarya</taxon>
        <taxon>Ascomycota</taxon>
        <taxon>Pezizomycotina</taxon>
        <taxon>Dothideomycetes</taxon>
        <taxon>Pleosporomycetidae</taxon>
        <taxon>Pleosporales</taxon>
        <taxon>Massarineae</taxon>
        <taxon>Massarinaceae</taxon>
        <taxon>Byssothecium</taxon>
    </lineage>
</organism>
<name>A0A6A5UEC5_9PLEO</name>
<keyword evidence="1" id="KW-0812">Transmembrane</keyword>
<reference evidence="3" key="1">
    <citation type="journal article" date="2020" name="Stud. Mycol.">
        <title>101 Dothideomycetes genomes: a test case for predicting lifestyles and emergence of pathogens.</title>
        <authorList>
            <person name="Haridas S."/>
            <person name="Albert R."/>
            <person name="Binder M."/>
            <person name="Bloem J."/>
            <person name="Labutti K."/>
            <person name="Salamov A."/>
            <person name="Andreopoulos B."/>
            <person name="Baker S."/>
            <person name="Barry K."/>
            <person name="Bills G."/>
            <person name="Bluhm B."/>
            <person name="Cannon C."/>
            <person name="Castanera R."/>
            <person name="Culley D."/>
            <person name="Daum C."/>
            <person name="Ezra D."/>
            <person name="Gonzalez J."/>
            <person name="Henrissat B."/>
            <person name="Kuo A."/>
            <person name="Liang C."/>
            <person name="Lipzen A."/>
            <person name="Lutzoni F."/>
            <person name="Magnuson J."/>
            <person name="Mondo S."/>
            <person name="Nolan M."/>
            <person name="Ohm R."/>
            <person name="Pangilinan J."/>
            <person name="Park H.-J."/>
            <person name="Ramirez L."/>
            <person name="Alfaro M."/>
            <person name="Sun H."/>
            <person name="Tritt A."/>
            <person name="Yoshinaga Y."/>
            <person name="Zwiers L.-H."/>
            <person name="Turgeon B."/>
            <person name="Goodwin S."/>
            <person name="Spatafora J."/>
            <person name="Crous P."/>
            <person name="Grigoriev I."/>
        </authorList>
    </citation>
    <scope>NUCLEOTIDE SEQUENCE</scope>
    <source>
        <strain evidence="3">CBS 675.92</strain>
    </source>
</reference>